<dbReference type="EMBL" id="JABSTU010000004">
    <property type="protein sequence ID" value="KAH8033465.1"/>
    <property type="molecule type" value="Genomic_DNA"/>
</dbReference>
<gene>
    <name evidence="2" type="ORF">HPB51_013191</name>
</gene>
<organism evidence="2 3">
    <name type="scientific">Rhipicephalus microplus</name>
    <name type="common">Cattle tick</name>
    <name type="synonym">Boophilus microplus</name>
    <dbReference type="NCBI Taxonomy" id="6941"/>
    <lineage>
        <taxon>Eukaryota</taxon>
        <taxon>Metazoa</taxon>
        <taxon>Ecdysozoa</taxon>
        <taxon>Arthropoda</taxon>
        <taxon>Chelicerata</taxon>
        <taxon>Arachnida</taxon>
        <taxon>Acari</taxon>
        <taxon>Parasitiformes</taxon>
        <taxon>Ixodida</taxon>
        <taxon>Ixodoidea</taxon>
        <taxon>Ixodidae</taxon>
        <taxon>Rhipicephalinae</taxon>
        <taxon>Rhipicephalus</taxon>
        <taxon>Boophilus</taxon>
    </lineage>
</organism>
<keyword evidence="3" id="KW-1185">Reference proteome</keyword>
<name>A0A9J6EG92_RHIMP</name>
<proteinExistence type="predicted"/>
<sequence length="295" mass="33159">MKEAEVNNGATPRRLSPPSFGTEDVSLLKLGSSEHSRNYRYRTVKLKLQSGCRGARNATIRATREVTSICPTTVVTPSTRPCELLRPTWIIRLYPNASSKEPSLRGLNASEWKEAEMFWLKLVLYTTFASEILALEKTVRDSQSSIILTSERFLYRHALLHVGGRFQQFDDTEKKRHLVLLPADDRFNQLLVDAAHERLLYGVMKLGILAEGKASFKGRPLTYLEVTSIDAQTLPQLLANCHCTERKDLTLSVAASNLQNQRGIRQMNCGTCGSGERRDIFCLRVLAIIKAYATS</sequence>
<dbReference type="AlphaFoldDB" id="A0A9J6EG92"/>
<dbReference type="Proteomes" id="UP000821866">
    <property type="component" value="Chromosome 2"/>
</dbReference>
<protein>
    <submittedName>
        <fullName evidence="2">Uncharacterized protein</fullName>
    </submittedName>
</protein>
<evidence type="ECO:0000313" key="3">
    <source>
        <dbReference type="Proteomes" id="UP000821866"/>
    </source>
</evidence>
<reference evidence="2" key="1">
    <citation type="journal article" date="2020" name="Cell">
        <title>Large-Scale Comparative Analyses of Tick Genomes Elucidate Their Genetic Diversity and Vector Capacities.</title>
        <authorList>
            <consortium name="Tick Genome and Microbiome Consortium (TIGMIC)"/>
            <person name="Jia N."/>
            <person name="Wang J."/>
            <person name="Shi W."/>
            <person name="Du L."/>
            <person name="Sun Y."/>
            <person name="Zhan W."/>
            <person name="Jiang J.F."/>
            <person name="Wang Q."/>
            <person name="Zhang B."/>
            <person name="Ji P."/>
            <person name="Bell-Sakyi L."/>
            <person name="Cui X.M."/>
            <person name="Yuan T.T."/>
            <person name="Jiang B.G."/>
            <person name="Yang W.F."/>
            <person name="Lam T.T."/>
            <person name="Chang Q.C."/>
            <person name="Ding S.J."/>
            <person name="Wang X.J."/>
            <person name="Zhu J.G."/>
            <person name="Ruan X.D."/>
            <person name="Zhao L."/>
            <person name="Wei J.T."/>
            <person name="Ye R.Z."/>
            <person name="Que T.C."/>
            <person name="Du C.H."/>
            <person name="Zhou Y.H."/>
            <person name="Cheng J.X."/>
            <person name="Dai P.F."/>
            <person name="Guo W.B."/>
            <person name="Han X.H."/>
            <person name="Huang E.J."/>
            <person name="Li L.F."/>
            <person name="Wei W."/>
            <person name="Gao Y.C."/>
            <person name="Liu J.Z."/>
            <person name="Shao H.Z."/>
            <person name="Wang X."/>
            <person name="Wang C.C."/>
            <person name="Yang T.C."/>
            <person name="Huo Q.B."/>
            <person name="Li W."/>
            <person name="Chen H.Y."/>
            <person name="Chen S.E."/>
            <person name="Zhou L.G."/>
            <person name="Ni X.B."/>
            <person name="Tian J.H."/>
            <person name="Sheng Y."/>
            <person name="Liu T."/>
            <person name="Pan Y.S."/>
            <person name="Xia L.Y."/>
            <person name="Li J."/>
            <person name="Zhao F."/>
            <person name="Cao W.C."/>
        </authorList>
    </citation>
    <scope>NUCLEOTIDE SEQUENCE</scope>
    <source>
        <strain evidence="2">Rmic-2018</strain>
    </source>
</reference>
<evidence type="ECO:0000313" key="2">
    <source>
        <dbReference type="EMBL" id="KAH8033465.1"/>
    </source>
</evidence>
<comment type="caution">
    <text evidence="2">The sequence shown here is derived from an EMBL/GenBank/DDBJ whole genome shotgun (WGS) entry which is preliminary data.</text>
</comment>
<accession>A0A9J6EG92</accession>
<reference evidence="2" key="2">
    <citation type="submission" date="2021-09" db="EMBL/GenBank/DDBJ databases">
        <authorList>
            <person name="Jia N."/>
            <person name="Wang J."/>
            <person name="Shi W."/>
            <person name="Du L."/>
            <person name="Sun Y."/>
            <person name="Zhan W."/>
            <person name="Jiang J."/>
            <person name="Wang Q."/>
            <person name="Zhang B."/>
            <person name="Ji P."/>
            <person name="Sakyi L.B."/>
            <person name="Cui X."/>
            <person name="Yuan T."/>
            <person name="Jiang B."/>
            <person name="Yang W."/>
            <person name="Lam T.T.-Y."/>
            <person name="Chang Q."/>
            <person name="Ding S."/>
            <person name="Wang X."/>
            <person name="Zhu J."/>
            <person name="Ruan X."/>
            <person name="Zhao L."/>
            <person name="Wei J."/>
            <person name="Que T."/>
            <person name="Du C."/>
            <person name="Cheng J."/>
            <person name="Dai P."/>
            <person name="Han X."/>
            <person name="Huang E."/>
            <person name="Gao Y."/>
            <person name="Liu J."/>
            <person name="Shao H."/>
            <person name="Ye R."/>
            <person name="Li L."/>
            <person name="Wei W."/>
            <person name="Wang X."/>
            <person name="Wang C."/>
            <person name="Huo Q."/>
            <person name="Li W."/>
            <person name="Guo W."/>
            <person name="Chen H."/>
            <person name="Chen S."/>
            <person name="Zhou L."/>
            <person name="Zhou L."/>
            <person name="Ni X."/>
            <person name="Tian J."/>
            <person name="Zhou Y."/>
            <person name="Sheng Y."/>
            <person name="Liu T."/>
            <person name="Pan Y."/>
            <person name="Xia L."/>
            <person name="Li J."/>
            <person name="Zhao F."/>
            <person name="Cao W."/>
        </authorList>
    </citation>
    <scope>NUCLEOTIDE SEQUENCE</scope>
    <source>
        <strain evidence="2">Rmic-2018</strain>
        <tissue evidence="2">Larvae</tissue>
    </source>
</reference>
<evidence type="ECO:0000256" key="1">
    <source>
        <dbReference type="SAM" id="MobiDB-lite"/>
    </source>
</evidence>
<feature type="region of interest" description="Disordered" evidence="1">
    <location>
        <begin position="1"/>
        <end position="20"/>
    </location>
</feature>